<dbReference type="InterPro" id="IPR029016">
    <property type="entry name" value="GAF-like_dom_sf"/>
</dbReference>
<dbReference type="Pfam" id="PF09339">
    <property type="entry name" value="HTH_IclR"/>
    <property type="match status" value="1"/>
</dbReference>
<keyword evidence="7" id="KW-1185">Reference proteome</keyword>
<dbReference type="AlphaFoldDB" id="A0A3N2ASI8"/>
<dbReference type="InterPro" id="IPR050707">
    <property type="entry name" value="HTH_MetabolicPath_Reg"/>
</dbReference>
<feature type="domain" description="HTH iclR-type" evidence="4">
    <location>
        <begin position="6"/>
        <end position="68"/>
    </location>
</feature>
<dbReference type="SUPFAM" id="SSF55781">
    <property type="entry name" value="GAF domain-like"/>
    <property type="match status" value="1"/>
</dbReference>
<proteinExistence type="predicted"/>
<evidence type="ECO:0000256" key="3">
    <source>
        <dbReference type="ARBA" id="ARBA00023163"/>
    </source>
</evidence>
<dbReference type="PANTHER" id="PTHR30136:SF35">
    <property type="entry name" value="HTH-TYPE TRANSCRIPTIONAL REGULATOR RV1719"/>
    <property type="match status" value="1"/>
</dbReference>
<dbReference type="RefSeq" id="WP_170165560.1">
    <property type="nucleotide sequence ID" value="NZ_RKHJ01000001.1"/>
</dbReference>
<comment type="caution">
    <text evidence="6">The sequence shown here is derived from an EMBL/GenBank/DDBJ whole genome shotgun (WGS) entry which is preliminary data.</text>
</comment>
<evidence type="ECO:0000259" key="4">
    <source>
        <dbReference type="PROSITE" id="PS51077"/>
    </source>
</evidence>
<evidence type="ECO:0000259" key="5">
    <source>
        <dbReference type="PROSITE" id="PS51078"/>
    </source>
</evidence>
<dbReference type="GO" id="GO:0003677">
    <property type="term" value="F:DNA binding"/>
    <property type="evidence" value="ECO:0007669"/>
    <property type="project" value="UniProtKB-KW"/>
</dbReference>
<evidence type="ECO:0000313" key="7">
    <source>
        <dbReference type="Proteomes" id="UP000275456"/>
    </source>
</evidence>
<protein>
    <submittedName>
        <fullName evidence="6">IclR family transcriptional regulator</fullName>
    </submittedName>
</protein>
<dbReference type="Gene3D" id="3.30.450.40">
    <property type="match status" value="1"/>
</dbReference>
<dbReference type="SMART" id="SM00346">
    <property type="entry name" value="HTH_ICLR"/>
    <property type="match status" value="1"/>
</dbReference>
<dbReference type="PANTHER" id="PTHR30136">
    <property type="entry name" value="HELIX-TURN-HELIX TRANSCRIPTIONAL REGULATOR, ICLR FAMILY"/>
    <property type="match status" value="1"/>
</dbReference>
<sequence length="268" mass="27655">MGTARMPAARSALRVLSLLAEQPGPVRAATIARELGMPRSSAYQLLQVMRDEGFLVHYPELGAWGPSARVQQIGSRVAAATRLERLAQPILDRLVAAATVPATSHLAVLAGSDVAYAGRGEGRRSPATVSRVGVRLPAVRTATGRAMLAALGDDQVRALLPHDRDLAGERPATRAALTTMLAAVRRRGWATEEGEVDPAYGSVAAAAFDAAGVPAASVGLTFRLLDAGPVDGPDWAALGERCAAAAAELGRRLGAARAGLEAAPPEGP</sequence>
<dbReference type="GO" id="GO:0003700">
    <property type="term" value="F:DNA-binding transcription factor activity"/>
    <property type="evidence" value="ECO:0007669"/>
    <property type="project" value="TreeGrafter"/>
</dbReference>
<dbReference type="Gene3D" id="1.10.10.10">
    <property type="entry name" value="Winged helix-like DNA-binding domain superfamily/Winged helix DNA-binding domain"/>
    <property type="match status" value="1"/>
</dbReference>
<organism evidence="6 7">
    <name type="scientific">Agrococcus jenensis</name>
    <dbReference type="NCBI Taxonomy" id="46353"/>
    <lineage>
        <taxon>Bacteria</taxon>
        <taxon>Bacillati</taxon>
        <taxon>Actinomycetota</taxon>
        <taxon>Actinomycetes</taxon>
        <taxon>Micrococcales</taxon>
        <taxon>Microbacteriaceae</taxon>
        <taxon>Agrococcus</taxon>
    </lineage>
</organism>
<evidence type="ECO:0000313" key="6">
    <source>
        <dbReference type="EMBL" id="ROR66007.1"/>
    </source>
</evidence>
<reference evidence="6 7" key="1">
    <citation type="submission" date="2018-11" db="EMBL/GenBank/DDBJ databases">
        <title>Sequencing the genomes of 1000 actinobacteria strains.</title>
        <authorList>
            <person name="Klenk H.-P."/>
        </authorList>
    </citation>
    <scope>NUCLEOTIDE SEQUENCE [LARGE SCALE GENOMIC DNA]</scope>
    <source>
        <strain evidence="6 7">DSM 9580</strain>
    </source>
</reference>
<evidence type="ECO:0000256" key="1">
    <source>
        <dbReference type="ARBA" id="ARBA00023015"/>
    </source>
</evidence>
<evidence type="ECO:0000256" key="2">
    <source>
        <dbReference type="ARBA" id="ARBA00023125"/>
    </source>
</evidence>
<keyword evidence="3" id="KW-0804">Transcription</keyword>
<dbReference type="InterPro" id="IPR014757">
    <property type="entry name" value="Tscrpt_reg_IclR_C"/>
</dbReference>
<gene>
    <name evidence="6" type="ORF">EDD26_1382</name>
</gene>
<dbReference type="GO" id="GO:0045892">
    <property type="term" value="P:negative regulation of DNA-templated transcription"/>
    <property type="evidence" value="ECO:0007669"/>
    <property type="project" value="TreeGrafter"/>
</dbReference>
<keyword evidence="1" id="KW-0805">Transcription regulation</keyword>
<dbReference type="Pfam" id="PF01614">
    <property type="entry name" value="IclR_C"/>
    <property type="match status" value="1"/>
</dbReference>
<feature type="domain" description="IclR-ED" evidence="5">
    <location>
        <begin position="69"/>
        <end position="255"/>
    </location>
</feature>
<dbReference type="InterPro" id="IPR005471">
    <property type="entry name" value="Tscrpt_reg_IclR_N"/>
</dbReference>
<accession>A0A3N2ASI8</accession>
<dbReference type="SUPFAM" id="SSF46785">
    <property type="entry name" value="Winged helix' DNA-binding domain"/>
    <property type="match status" value="1"/>
</dbReference>
<dbReference type="PROSITE" id="PS51077">
    <property type="entry name" value="HTH_ICLR"/>
    <property type="match status" value="1"/>
</dbReference>
<dbReference type="InterPro" id="IPR036390">
    <property type="entry name" value="WH_DNA-bd_sf"/>
</dbReference>
<dbReference type="EMBL" id="RKHJ01000001">
    <property type="protein sequence ID" value="ROR66007.1"/>
    <property type="molecule type" value="Genomic_DNA"/>
</dbReference>
<name>A0A3N2ASI8_9MICO</name>
<dbReference type="PROSITE" id="PS51078">
    <property type="entry name" value="ICLR_ED"/>
    <property type="match status" value="1"/>
</dbReference>
<dbReference type="InterPro" id="IPR036388">
    <property type="entry name" value="WH-like_DNA-bd_sf"/>
</dbReference>
<dbReference type="Proteomes" id="UP000275456">
    <property type="component" value="Unassembled WGS sequence"/>
</dbReference>
<keyword evidence="2" id="KW-0238">DNA-binding</keyword>